<sequence>MPVDSTQSFVKCPFCYIETHVADLEPGTSAFLSHPESTAVCVECKTSCPGSDVCDHPPKAICPVPDVLAFVMKKLTDLSSGRAHLKSIKTTLCKLRDDFTTCGKSLVSEVVSAGHQLNHSAENPLEKTKLHTLSTYNEELSGLVKLQRNLLRLKRRRVGLLQAINDIPQDTSSALLQERENSIRKLLACVDDLRNSVEAWKGFGLNNLELASNFESVQLKLQELSLVTSDSVLMRGQLALLPTKTQTSQPGDQKSTEVAWNLNPNCIFIKNLHDDTRDNDLYEYFSKFGLITDVNVQHDTSRPGFLGCGFIFFLKTDSVRRVLETQPHLLAENRITVRLARNKCSDASGSVDPLVSVTEKEDECLSHSEDELPNEDTSALPSDQLTIFVGCLNSDTTEHNLTAHFASFGRVTKVTVVSDWATGKPRGFGFVTFADSMAFEGGVLKACHFLNGRRLSVKLSVDLKVPEGGVNPNKIFIGDLPITTEDCHLHEYFSKFGLITAVFVLKDTRRLDCRRSGFVTFRETDAVKKVFDAQPCQLGGKELFVSPARASKSGGTKPHGETNSSNRFASTSAFNPTIFVSRMKPTTTEGDLTRYFSKFGRVRTAEVVRYKRTGTSYGFGFVTFLDKEAFERGVLEACHFLNETRLVVKPARPRSPPNSVYPSSVESIAAYLLTREIRKCRVDHGEVTQKEKKKKKKDEEEEEEEEEDEEEEN</sequence>
<dbReference type="InterPro" id="IPR035979">
    <property type="entry name" value="RBD_domain_sf"/>
</dbReference>
<gene>
    <name evidence="6" type="ORF">SSLN_LOCUS8738</name>
</gene>
<feature type="domain" description="RRM" evidence="5">
    <location>
        <begin position="385"/>
        <end position="462"/>
    </location>
</feature>
<keyword evidence="3" id="KW-0694">RNA-binding</keyword>
<evidence type="ECO:0000313" key="8">
    <source>
        <dbReference type="WBParaSite" id="SSLN_0000907501-mRNA-1"/>
    </source>
</evidence>
<reference evidence="6 7" key="2">
    <citation type="submission" date="2018-11" db="EMBL/GenBank/DDBJ databases">
        <authorList>
            <consortium name="Pathogen Informatics"/>
        </authorList>
    </citation>
    <scope>NUCLEOTIDE SEQUENCE [LARGE SCALE GENOMIC DNA]</scope>
    <source>
        <strain evidence="6 7">NST_G2</strain>
    </source>
</reference>
<protein>
    <submittedName>
        <fullName evidence="8">Heterogeneous nuclear ribonucleoprotein 1</fullName>
    </submittedName>
</protein>
<evidence type="ECO:0000256" key="1">
    <source>
        <dbReference type="ARBA" id="ARBA00004123"/>
    </source>
</evidence>
<dbReference type="Pfam" id="PF00076">
    <property type="entry name" value="RRM_1"/>
    <property type="match status" value="4"/>
</dbReference>
<name>A0A183SWZ0_SCHSO</name>
<feature type="domain" description="RRM" evidence="5">
    <location>
        <begin position="473"/>
        <end position="550"/>
    </location>
</feature>
<evidence type="ECO:0000259" key="5">
    <source>
        <dbReference type="PROSITE" id="PS50102"/>
    </source>
</evidence>
<dbReference type="GO" id="GO:0010468">
    <property type="term" value="P:regulation of gene expression"/>
    <property type="evidence" value="ECO:0007669"/>
    <property type="project" value="TreeGrafter"/>
</dbReference>
<dbReference type="PANTHER" id="PTHR48033:SF10">
    <property type="entry name" value="RNA-BINDING PROTEIN SQUID"/>
    <property type="match status" value="1"/>
</dbReference>
<accession>A0A183SWZ0</accession>
<keyword evidence="7" id="KW-1185">Reference proteome</keyword>
<dbReference type="Gene3D" id="3.30.70.330">
    <property type="match status" value="4"/>
</dbReference>
<feature type="region of interest" description="Disordered" evidence="4">
    <location>
        <begin position="684"/>
        <end position="713"/>
    </location>
</feature>
<dbReference type="OrthoDB" id="267048at2759"/>
<organism evidence="8">
    <name type="scientific">Schistocephalus solidus</name>
    <name type="common">Tapeworm</name>
    <dbReference type="NCBI Taxonomy" id="70667"/>
    <lineage>
        <taxon>Eukaryota</taxon>
        <taxon>Metazoa</taxon>
        <taxon>Spiralia</taxon>
        <taxon>Lophotrochozoa</taxon>
        <taxon>Platyhelminthes</taxon>
        <taxon>Cestoda</taxon>
        <taxon>Eucestoda</taxon>
        <taxon>Diphyllobothriidea</taxon>
        <taxon>Diphyllobothriidae</taxon>
        <taxon>Schistocephalus</taxon>
    </lineage>
</organism>
<feature type="compositionally biased region" description="Acidic residues" evidence="4">
    <location>
        <begin position="699"/>
        <end position="713"/>
    </location>
</feature>
<dbReference type="Proteomes" id="UP000275846">
    <property type="component" value="Unassembled WGS sequence"/>
</dbReference>
<evidence type="ECO:0000313" key="7">
    <source>
        <dbReference type="Proteomes" id="UP000275846"/>
    </source>
</evidence>
<dbReference type="PANTHER" id="PTHR48033">
    <property type="entry name" value="RNA-BINDING (RRM/RBD/RNP MOTIFS) FAMILY PROTEIN"/>
    <property type="match status" value="1"/>
</dbReference>
<dbReference type="WBParaSite" id="SSLN_0000907501-mRNA-1">
    <property type="protein sequence ID" value="SSLN_0000907501-mRNA-1"/>
    <property type="gene ID" value="SSLN_0000907501"/>
</dbReference>
<dbReference type="InterPro" id="IPR000504">
    <property type="entry name" value="RRM_dom"/>
</dbReference>
<dbReference type="CDD" id="cd00590">
    <property type="entry name" value="RRM_SF"/>
    <property type="match status" value="1"/>
</dbReference>
<reference evidence="8" key="1">
    <citation type="submission" date="2016-06" db="UniProtKB">
        <authorList>
            <consortium name="WormBaseParasite"/>
        </authorList>
    </citation>
    <scope>IDENTIFICATION</scope>
</reference>
<dbReference type="PROSITE" id="PS50102">
    <property type="entry name" value="RRM"/>
    <property type="match status" value="4"/>
</dbReference>
<evidence type="ECO:0000256" key="3">
    <source>
        <dbReference type="PROSITE-ProRule" id="PRU00176"/>
    </source>
</evidence>
<comment type="subcellular location">
    <subcellularLocation>
        <location evidence="1">Nucleus</location>
    </subcellularLocation>
</comment>
<evidence type="ECO:0000256" key="2">
    <source>
        <dbReference type="ARBA" id="ARBA00023242"/>
    </source>
</evidence>
<dbReference type="STRING" id="70667.A0A183SWZ0"/>
<dbReference type="AlphaFoldDB" id="A0A183SWZ0"/>
<keyword evidence="2" id="KW-0539">Nucleus</keyword>
<dbReference type="GO" id="GO:0005654">
    <property type="term" value="C:nucleoplasm"/>
    <property type="evidence" value="ECO:0007669"/>
    <property type="project" value="TreeGrafter"/>
</dbReference>
<evidence type="ECO:0000313" key="6">
    <source>
        <dbReference type="EMBL" id="VDL95123.1"/>
    </source>
</evidence>
<feature type="domain" description="RRM" evidence="5">
    <location>
        <begin position="265"/>
        <end position="342"/>
    </location>
</feature>
<dbReference type="GO" id="GO:0000785">
    <property type="term" value="C:chromatin"/>
    <property type="evidence" value="ECO:0007669"/>
    <property type="project" value="TreeGrafter"/>
</dbReference>
<feature type="domain" description="RRM" evidence="5">
    <location>
        <begin position="576"/>
        <end position="653"/>
    </location>
</feature>
<dbReference type="GO" id="GO:0003723">
    <property type="term" value="F:RNA binding"/>
    <property type="evidence" value="ECO:0007669"/>
    <property type="project" value="UniProtKB-UniRule"/>
</dbReference>
<dbReference type="SUPFAM" id="SSF54928">
    <property type="entry name" value="RNA-binding domain, RBD"/>
    <property type="match status" value="4"/>
</dbReference>
<dbReference type="InterPro" id="IPR012677">
    <property type="entry name" value="Nucleotide-bd_a/b_plait_sf"/>
</dbReference>
<proteinExistence type="predicted"/>
<dbReference type="SMART" id="SM00360">
    <property type="entry name" value="RRM"/>
    <property type="match status" value="4"/>
</dbReference>
<dbReference type="EMBL" id="UYSU01034822">
    <property type="protein sequence ID" value="VDL95123.1"/>
    <property type="molecule type" value="Genomic_DNA"/>
</dbReference>
<evidence type="ECO:0000256" key="4">
    <source>
        <dbReference type="SAM" id="MobiDB-lite"/>
    </source>
</evidence>